<evidence type="ECO:0000256" key="1">
    <source>
        <dbReference type="ARBA" id="ARBA00004123"/>
    </source>
</evidence>
<dbReference type="GO" id="GO:0000977">
    <property type="term" value="F:RNA polymerase II transcription regulatory region sequence-specific DNA binding"/>
    <property type="evidence" value="ECO:0007669"/>
    <property type="project" value="TreeGrafter"/>
</dbReference>
<keyword evidence="14" id="KW-1185">Reference proteome</keyword>
<evidence type="ECO:0000259" key="12">
    <source>
        <dbReference type="PROSITE" id="PS50071"/>
    </source>
</evidence>
<name>H3A6F4_LATCH</name>
<dbReference type="Gene3D" id="1.10.10.60">
    <property type="entry name" value="Homeodomain-like"/>
    <property type="match status" value="1"/>
</dbReference>
<dbReference type="InterPro" id="IPR001356">
    <property type="entry name" value="HD"/>
</dbReference>
<dbReference type="Pfam" id="PF00046">
    <property type="entry name" value="Homeodomain"/>
    <property type="match status" value="1"/>
</dbReference>
<evidence type="ECO:0000256" key="7">
    <source>
        <dbReference type="ARBA" id="ARBA00023242"/>
    </source>
</evidence>
<evidence type="ECO:0000256" key="11">
    <source>
        <dbReference type="RuleBase" id="RU000682"/>
    </source>
</evidence>
<evidence type="ECO:0000256" key="10">
    <source>
        <dbReference type="PROSITE-ProRule" id="PRU00108"/>
    </source>
</evidence>
<protein>
    <recommendedName>
        <fullName evidence="9">Intestine-specific homeobox</fullName>
    </recommendedName>
</protein>
<dbReference type="GO" id="GO:0005634">
    <property type="term" value="C:nucleus"/>
    <property type="evidence" value="ECO:0007669"/>
    <property type="project" value="UniProtKB-SubCell"/>
</dbReference>
<evidence type="ECO:0000256" key="8">
    <source>
        <dbReference type="ARBA" id="ARBA00055445"/>
    </source>
</evidence>
<dbReference type="SUPFAM" id="SSF46689">
    <property type="entry name" value="Homeodomain-like"/>
    <property type="match status" value="1"/>
</dbReference>
<keyword evidence="4 10" id="KW-0371">Homeobox</keyword>
<dbReference type="HOGENOM" id="CLU_079373_0_0_1"/>
<dbReference type="Ensembl" id="ENSLACT00000005272.1">
    <property type="protein sequence ID" value="ENSLACP00000005225.1"/>
    <property type="gene ID" value="ENSLACG00000004643.1"/>
</dbReference>
<feature type="DNA-binding region" description="Homeobox" evidence="10">
    <location>
        <begin position="6"/>
        <end position="65"/>
    </location>
</feature>
<sequence length="171" mass="20003">EEQKGKRRIRTTFTVEQLQELEKIFQITHYPDVYTRDQLATKINLPEARIQVWFQNRRAKWRKYEKLGNFGGLQDLTEVDIVPAPRADIASSSTTPEKLFTLPGLQRYHPQVQEQLTSTWQMPSPLAFTPLSADPAIIWKLQPYPLYHCLHQYYIPLSSKTQWGSVYAALR</sequence>
<dbReference type="InterPro" id="IPR050649">
    <property type="entry name" value="Paired_Homeobox_TFs"/>
</dbReference>
<dbReference type="GeneTree" id="ENSGT00940000161702"/>
<feature type="domain" description="Homeobox" evidence="12">
    <location>
        <begin position="4"/>
        <end position="64"/>
    </location>
</feature>
<dbReference type="EMBL" id="AFYH01166477">
    <property type="status" value="NOT_ANNOTATED_CDS"/>
    <property type="molecule type" value="Genomic_DNA"/>
</dbReference>
<dbReference type="STRING" id="7897.ENSLACP00000005225"/>
<evidence type="ECO:0000256" key="2">
    <source>
        <dbReference type="ARBA" id="ARBA00023015"/>
    </source>
</evidence>
<comment type="subcellular location">
    <subcellularLocation>
        <location evidence="1 10 11">Nucleus</location>
    </subcellularLocation>
</comment>
<dbReference type="FunCoup" id="H3A6F4">
    <property type="interactions" value="244"/>
</dbReference>
<reference evidence="14" key="1">
    <citation type="submission" date="2011-08" db="EMBL/GenBank/DDBJ databases">
        <title>The draft genome of Latimeria chalumnae.</title>
        <authorList>
            <person name="Di Palma F."/>
            <person name="Alfoldi J."/>
            <person name="Johnson J."/>
            <person name="Berlin A."/>
            <person name="Gnerre S."/>
            <person name="Jaffe D."/>
            <person name="MacCallum I."/>
            <person name="Young S."/>
            <person name="Walker B.J."/>
            <person name="Lander E."/>
            <person name="Lindblad-Toh K."/>
        </authorList>
    </citation>
    <scope>NUCLEOTIDE SEQUENCE [LARGE SCALE GENOMIC DNA]</scope>
    <source>
        <strain evidence="14">Wild caught</strain>
    </source>
</reference>
<evidence type="ECO:0000256" key="3">
    <source>
        <dbReference type="ARBA" id="ARBA00023125"/>
    </source>
</evidence>
<proteinExistence type="predicted"/>
<dbReference type="Proteomes" id="UP000008672">
    <property type="component" value="Unassembled WGS sequence"/>
</dbReference>
<dbReference type="PANTHER" id="PTHR24329">
    <property type="entry name" value="HOMEOBOX PROTEIN ARISTALESS"/>
    <property type="match status" value="1"/>
</dbReference>
<dbReference type="AlphaFoldDB" id="H3A6F4"/>
<dbReference type="GO" id="GO:0000981">
    <property type="term" value="F:DNA-binding transcription factor activity, RNA polymerase II-specific"/>
    <property type="evidence" value="ECO:0007669"/>
    <property type="project" value="InterPro"/>
</dbReference>
<dbReference type="InterPro" id="IPR009057">
    <property type="entry name" value="Homeodomain-like_sf"/>
</dbReference>
<dbReference type="eggNOG" id="KOG0490">
    <property type="taxonomic scope" value="Eukaryota"/>
</dbReference>
<evidence type="ECO:0000256" key="4">
    <source>
        <dbReference type="ARBA" id="ARBA00023155"/>
    </source>
</evidence>
<dbReference type="PROSITE" id="PS00027">
    <property type="entry name" value="HOMEOBOX_1"/>
    <property type="match status" value="1"/>
</dbReference>
<evidence type="ECO:0000313" key="14">
    <source>
        <dbReference type="Proteomes" id="UP000008672"/>
    </source>
</evidence>
<evidence type="ECO:0000256" key="6">
    <source>
        <dbReference type="ARBA" id="ARBA00023163"/>
    </source>
</evidence>
<reference evidence="13" key="2">
    <citation type="submission" date="2025-08" db="UniProtKB">
        <authorList>
            <consortium name="Ensembl"/>
        </authorList>
    </citation>
    <scope>IDENTIFICATION</scope>
</reference>
<accession>H3A6F4</accession>
<comment type="function">
    <text evidence="8">Transcription factor that regulates gene expression in intestine. May participate in vitamin A metabolism most likely by regulating BCO1 expression in the intestine.</text>
</comment>
<keyword evidence="6" id="KW-0804">Transcription</keyword>
<keyword evidence="2" id="KW-0805">Transcription regulation</keyword>
<keyword evidence="5" id="KW-0010">Activator</keyword>
<dbReference type="EMBL" id="AFYH01166478">
    <property type="status" value="NOT_ANNOTATED_CDS"/>
    <property type="molecule type" value="Genomic_DNA"/>
</dbReference>
<evidence type="ECO:0000256" key="5">
    <source>
        <dbReference type="ARBA" id="ARBA00023159"/>
    </source>
</evidence>
<dbReference type="CDD" id="cd00086">
    <property type="entry name" value="homeodomain"/>
    <property type="match status" value="1"/>
</dbReference>
<dbReference type="FunFam" id="1.10.10.60:FF:000369">
    <property type="entry name" value="Intestine specific homeobox"/>
    <property type="match status" value="1"/>
</dbReference>
<evidence type="ECO:0000256" key="9">
    <source>
        <dbReference type="ARBA" id="ARBA00067428"/>
    </source>
</evidence>
<organism evidence="13 14">
    <name type="scientific">Latimeria chalumnae</name>
    <name type="common">Coelacanth</name>
    <dbReference type="NCBI Taxonomy" id="7897"/>
    <lineage>
        <taxon>Eukaryota</taxon>
        <taxon>Metazoa</taxon>
        <taxon>Chordata</taxon>
        <taxon>Craniata</taxon>
        <taxon>Vertebrata</taxon>
        <taxon>Euteleostomi</taxon>
        <taxon>Coelacanthiformes</taxon>
        <taxon>Coelacanthidae</taxon>
        <taxon>Latimeria</taxon>
    </lineage>
</organism>
<dbReference type="PANTHER" id="PTHR24329:SF362">
    <property type="entry name" value="INTESTINE-SPECIFIC HOMEOBOX"/>
    <property type="match status" value="1"/>
</dbReference>
<dbReference type="InParanoid" id="H3A6F4"/>
<keyword evidence="7 10" id="KW-0539">Nucleus</keyword>
<reference evidence="13" key="3">
    <citation type="submission" date="2025-09" db="UniProtKB">
        <authorList>
            <consortium name="Ensembl"/>
        </authorList>
    </citation>
    <scope>IDENTIFICATION</scope>
</reference>
<keyword evidence="3 10" id="KW-0238">DNA-binding</keyword>
<evidence type="ECO:0000313" key="13">
    <source>
        <dbReference type="Ensembl" id="ENSLACP00000005225.1"/>
    </source>
</evidence>
<dbReference type="SMART" id="SM00389">
    <property type="entry name" value="HOX"/>
    <property type="match status" value="1"/>
</dbReference>
<dbReference type="PROSITE" id="PS50071">
    <property type="entry name" value="HOMEOBOX_2"/>
    <property type="match status" value="1"/>
</dbReference>
<dbReference type="InterPro" id="IPR017970">
    <property type="entry name" value="Homeobox_CS"/>
</dbReference>